<dbReference type="PANTHER" id="PTHR35333:SF3">
    <property type="entry name" value="BETA-LACTAMASE-TYPE TRANSPEPTIDASE FOLD CONTAINING PROTEIN"/>
    <property type="match status" value="1"/>
</dbReference>
<dbReference type="SUPFAM" id="SSF56601">
    <property type="entry name" value="beta-lactamase/transpeptidase-like"/>
    <property type="match status" value="1"/>
</dbReference>
<organism evidence="5 7">
    <name type="scientific">Lactiplantibacillus plantarum</name>
    <name type="common">Lactobacillus plantarum</name>
    <dbReference type="NCBI Taxonomy" id="1590"/>
    <lineage>
        <taxon>Bacteria</taxon>
        <taxon>Bacillati</taxon>
        <taxon>Bacillota</taxon>
        <taxon>Bacilli</taxon>
        <taxon>Lactobacillales</taxon>
        <taxon>Lactobacillaceae</taxon>
        <taxon>Lactiplantibacillus</taxon>
    </lineage>
</organism>
<dbReference type="Pfam" id="PF13240">
    <property type="entry name" value="Zn_Ribbon_1"/>
    <property type="match status" value="1"/>
</dbReference>
<feature type="transmembrane region" description="Helical" evidence="2">
    <location>
        <begin position="58"/>
        <end position="80"/>
    </location>
</feature>
<dbReference type="RefSeq" id="WP_003645410.1">
    <property type="nucleotide sequence ID" value="NZ_AP018405.1"/>
</dbReference>
<dbReference type="PANTHER" id="PTHR35333">
    <property type="entry name" value="BETA-LACTAMASE"/>
    <property type="match status" value="1"/>
</dbReference>
<dbReference type="EMBL" id="MCOL01000001">
    <property type="protein sequence ID" value="ODO62165.1"/>
    <property type="molecule type" value="Genomic_DNA"/>
</dbReference>
<evidence type="ECO:0000313" key="5">
    <source>
        <dbReference type="EMBL" id="ODO62165.1"/>
    </source>
</evidence>
<evidence type="ECO:0000259" key="3">
    <source>
        <dbReference type="Pfam" id="PF13240"/>
    </source>
</evidence>
<evidence type="ECO:0000313" key="8">
    <source>
        <dbReference type="Proteomes" id="UP000595466"/>
    </source>
</evidence>
<dbReference type="EC" id="3.5.2.6" evidence="5"/>
<dbReference type="EMBL" id="CP066817">
    <property type="protein sequence ID" value="QQM61978.1"/>
    <property type="molecule type" value="Genomic_DNA"/>
</dbReference>
<dbReference type="InterPro" id="IPR000871">
    <property type="entry name" value="Beta-lactam_class-A"/>
</dbReference>
<dbReference type="GO" id="GO:0030655">
    <property type="term" value="P:beta-lactam antibiotic catabolic process"/>
    <property type="evidence" value="ECO:0007669"/>
    <property type="project" value="InterPro"/>
</dbReference>
<dbReference type="GO" id="GO:0046677">
    <property type="term" value="P:response to antibiotic"/>
    <property type="evidence" value="ECO:0007669"/>
    <property type="project" value="InterPro"/>
</dbReference>
<keyword evidence="2" id="KW-1133">Transmembrane helix</keyword>
<name>A0A165NPA4_LACPN</name>
<evidence type="ECO:0000313" key="7">
    <source>
        <dbReference type="Proteomes" id="UP000094892"/>
    </source>
</evidence>
<reference evidence="6 8" key="2">
    <citation type="submission" date="2020-12" db="EMBL/GenBank/DDBJ databases">
        <title>Whole genome sequencing of Lactobacillus plantarum PC518.</title>
        <authorList>
            <person name="Guo Q."/>
        </authorList>
    </citation>
    <scope>NUCLEOTIDE SEQUENCE [LARGE SCALE GENOMIC DNA]</scope>
    <source>
        <strain evidence="6 8">PC518</strain>
    </source>
</reference>
<keyword evidence="5" id="KW-0378">Hydrolase</keyword>
<keyword evidence="2" id="KW-0472">Membrane</keyword>
<evidence type="ECO:0000313" key="6">
    <source>
        <dbReference type="EMBL" id="QQM61978.1"/>
    </source>
</evidence>
<dbReference type="Pfam" id="PF13354">
    <property type="entry name" value="Beta-lactamase2"/>
    <property type="match status" value="1"/>
</dbReference>
<feature type="region of interest" description="Disordered" evidence="1">
    <location>
        <begin position="28"/>
        <end position="49"/>
    </location>
</feature>
<evidence type="ECO:0000256" key="1">
    <source>
        <dbReference type="SAM" id="MobiDB-lite"/>
    </source>
</evidence>
<dbReference type="InterPro" id="IPR012338">
    <property type="entry name" value="Beta-lactam/transpept-like"/>
</dbReference>
<dbReference type="GO" id="GO:0008800">
    <property type="term" value="F:beta-lactamase activity"/>
    <property type="evidence" value="ECO:0007669"/>
    <property type="project" value="UniProtKB-EC"/>
</dbReference>
<accession>A0A165NPA4</accession>
<feature type="domain" description="Zinc-ribbon" evidence="3">
    <location>
        <begin position="3"/>
        <end position="24"/>
    </location>
</feature>
<protein>
    <submittedName>
        <fullName evidence="5">Beta-lactamase</fullName>
        <ecNumber evidence="5">3.5.2.6</ecNumber>
    </submittedName>
    <submittedName>
        <fullName evidence="6">Serine hydrolase</fullName>
    </submittedName>
</protein>
<keyword evidence="2" id="KW-0812">Transmembrane</keyword>
<dbReference type="InterPro" id="IPR045155">
    <property type="entry name" value="Beta-lactam_cat"/>
</dbReference>
<dbReference type="Proteomes" id="UP000094892">
    <property type="component" value="Unassembled WGS sequence"/>
</dbReference>
<feature type="domain" description="Beta-lactamase class A catalytic" evidence="4">
    <location>
        <begin position="139"/>
        <end position="350"/>
    </location>
</feature>
<evidence type="ECO:0000256" key="2">
    <source>
        <dbReference type="SAM" id="Phobius"/>
    </source>
</evidence>
<feature type="region of interest" description="Disordered" evidence="1">
    <location>
        <begin position="90"/>
        <end position="111"/>
    </location>
</feature>
<gene>
    <name evidence="6" type="ORF">JH395_05340</name>
    <name evidence="5" type="ORF">LPJSA22_02170</name>
</gene>
<dbReference type="AlphaFoldDB" id="A0A165NPA4"/>
<dbReference type="PATRIC" id="fig|1590.150.peg.2767"/>
<sequence length="376" mass="40689">MSCQNCGYQNSPHAVTCLKCGHRLTPVNGDVNQQSRVQRRRQQSRRTTFSSRFRPQTLLGVLIAGLLLLGGGYIVGQLLWSSTTSATAESAGKSQVHKPAASDSDAPMKATQTFPTTTVTDLVAQATNGLAGQTSVAVMPLTGSQTVVLNNRAQRAGSLITLFIMVTAFDQVHQNNWRMQDRYTLRAADKVGGTGTLHTLPAGSQLTYAEITKRMITESDNTAANIMLDRVGGFSAVNTEIAQLGLTDTKMARRLMDTAALKAGHDNDTSVRDVATVLKRLANLRLISNKADHAMLTILKANTDHSKLVKNLPTRATIYNKTGDYQAYGVQNDAAIVQNRQGTFIMTMMTASGERTAQTVAMNDLGQALYRAILEQ</sequence>
<proteinExistence type="predicted"/>
<evidence type="ECO:0000259" key="4">
    <source>
        <dbReference type="Pfam" id="PF13354"/>
    </source>
</evidence>
<reference evidence="5 7" key="1">
    <citation type="submission" date="2016-08" db="EMBL/GenBank/DDBJ databases">
        <title>Genome sequencing of Lactobacillus plantarum JSA22, isolated from fermented soybean paste.</title>
        <authorList>
            <person name="Choi H.S."/>
        </authorList>
    </citation>
    <scope>NUCLEOTIDE SEQUENCE [LARGE SCALE GENOMIC DNA]</scope>
    <source>
        <strain evidence="5 7">JSA22</strain>
    </source>
</reference>
<dbReference type="InterPro" id="IPR026870">
    <property type="entry name" value="Zinc_ribbon_dom"/>
</dbReference>
<dbReference type="Proteomes" id="UP000595466">
    <property type="component" value="Chromosome"/>
</dbReference>
<dbReference type="Gene3D" id="3.40.710.10">
    <property type="entry name" value="DD-peptidase/beta-lactamase superfamily"/>
    <property type="match status" value="1"/>
</dbReference>